<name>A0ACB8V1D6_9EURO</name>
<sequence length="782" mass="84689">MQKQDPLATQIWKLYSRTKSQLPNQERMENLTWRMMAVSLRREREQAQFRQREDQTAFSSFGQSSHDHSTPELALPEASDPMNLDDLRFASSIGSPTAGSVSPAASASQNHAMTFAIPIKSRGQDESPAAIIMPASFPHPPQDDRRNTEFGYIPRRVRKTSVDERNTLKRPAETSPLVPPINSMLIPHDPDFDSAMDDYSLENAHNAFSINNQASVSAPLDLDAFNVGDDQIITSAGPFNQNFTFSPTDSPLLNNPGFQNMYTRTPMGSSLNSTDFYSPPASGYQSTVSTPHLGFENERAMYFDNVPVDVRTQHQVGGFPTSRPPNLPISGHRYPYPQEQPLRPGTSAGPFSAMQSSGMLAQHLDPAQPFSPHNFSAPPSQRSINRASRGNMFSFGGDSDNEDDSGTSFPGTTLSMQMDQHGVGDPAELGQNIQWHNQLDTAAPFLPQHRKQVTIGGTEFSDPSRDWDYSGGLGRGHGSAASVSEFRNREQDPRRQKIPRTISTPNTAQLLQDSTSQPLITPSSPRSSTISSANASRPASPGPAKTAEQTGAPITCANCFTQTTPLWRRNPEGQPLCNACGLFLKLHGVVRPLSLKTDVIKKRNRGGGNNTTGGGSSRASKKISRKNSVQQQAAPTATLAAAIAESSAPTRGVSNAPQFIAVSKPAVVPIAAAPPKPSSVPTTIPSSAAQARATAQSSSRRMRRPEKPSGAFVMPQNPSFEAEMRDVREDNSKTPTLSDRFSGIPTMVSRPPPAAMNPAHHSLAAGATTSNSQEWEWLTMSL</sequence>
<reference evidence="1" key="1">
    <citation type="journal article" date="2022" name="bioRxiv">
        <title>Population genetic analysis of Ophidiomyces ophidiicola, the causative agent of snake fungal disease, indicates recent introductions to the USA.</title>
        <authorList>
            <person name="Ladner J.T."/>
            <person name="Palmer J.M."/>
            <person name="Ettinger C.L."/>
            <person name="Stajich J.E."/>
            <person name="Farrell T.M."/>
            <person name="Glorioso B.M."/>
            <person name="Lawson B."/>
            <person name="Price S.J."/>
            <person name="Stengle A.G."/>
            <person name="Grear D.A."/>
            <person name="Lorch J.M."/>
        </authorList>
    </citation>
    <scope>NUCLEOTIDE SEQUENCE</scope>
    <source>
        <strain evidence="1">NWHC 24266-5</strain>
    </source>
</reference>
<gene>
    <name evidence="1" type="primary">GAT1</name>
    <name evidence="1" type="ORF">LOY88_001949</name>
</gene>
<protein>
    <submittedName>
        <fullName evidence="1">Sodium- and chloride-dependent GABA transporter 1</fullName>
    </submittedName>
</protein>
<accession>A0ACB8V1D6</accession>
<evidence type="ECO:0000313" key="1">
    <source>
        <dbReference type="EMBL" id="KAI2389675.1"/>
    </source>
</evidence>
<comment type="caution">
    <text evidence="1">The sequence shown here is derived from an EMBL/GenBank/DDBJ whole genome shotgun (WGS) entry which is preliminary data.</text>
</comment>
<proteinExistence type="predicted"/>
<organism evidence="1">
    <name type="scientific">Ophidiomyces ophidiicola</name>
    <dbReference type="NCBI Taxonomy" id="1387563"/>
    <lineage>
        <taxon>Eukaryota</taxon>
        <taxon>Fungi</taxon>
        <taxon>Dikarya</taxon>
        <taxon>Ascomycota</taxon>
        <taxon>Pezizomycotina</taxon>
        <taxon>Eurotiomycetes</taxon>
        <taxon>Eurotiomycetidae</taxon>
        <taxon>Onygenales</taxon>
        <taxon>Onygenaceae</taxon>
        <taxon>Ophidiomyces</taxon>
    </lineage>
</organism>
<dbReference type="EMBL" id="JALBCA010000022">
    <property type="protein sequence ID" value="KAI2389675.1"/>
    <property type="molecule type" value="Genomic_DNA"/>
</dbReference>